<name>A0A9Q9AQB7_9PEZI</name>
<accession>A0A9Q9AQB7</accession>
<gene>
    <name evidence="2" type="ORF">Slin15195_G058580</name>
</gene>
<organism evidence="2 3">
    <name type="scientific">Septoria linicola</name>
    <dbReference type="NCBI Taxonomy" id="215465"/>
    <lineage>
        <taxon>Eukaryota</taxon>
        <taxon>Fungi</taxon>
        <taxon>Dikarya</taxon>
        <taxon>Ascomycota</taxon>
        <taxon>Pezizomycotina</taxon>
        <taxon>Dothideomycetes</taxon>
        <taxon>Dothideomycetidae</taxon>
        <taxon>Mycosphaerellales</taxon>
        <taxon>Mycosphaerellaceae</taxon>
        <taxon>Septoria</taxon>
    </lineage>
</organism>
<dbReference type="EMBL" id="CP099421">
    <property type="protein sequence ID" value="USW52539.1"/>
    <property type="molecule type" value="Genomic_DNA"/>
</dbReference>
<feature type="compositionally biased region" description="Polar residues" evidence="1">
    <location>
        <begin position="45"/>
        <end position="56"/>
    </location>
</feature>
<dbReference type="Proteomes" id="UP001056384">
    <property type="component" value="Chromosome 4"/>
</dbReference>
<keyword evidence="3" id="KW-1185">Reference proteome</keyword>
<reference evidence="2" key="1">
    <citation type="submission" date="2022-06" db="EMBL/GenBank/DDBJ databases">
        <title>Complete genome sequences of two strains of the flax pathogen Septoria linicola.</title>
        <authorList>
            <person name="Lapalu N."/>
            <person name="Simon A."/>
            <person name="Demenou B."/>
            <person name="Paumier D."/>
            <person name="Guillot M.-P."/>
            <person name="Gout L."/>
            <person name="Valade R."/>
        </authorList>
    </citation>
    <scope>NUCLEOTIDE SEQUENCE</scope>
    <source>
        <strain evidence="2">SE15195</strain>
    </source>
</reference>
<proteinExistence type="predicted"/>
<evidence type="ECO:0000313" key="2">
    <source>
        <dbReference type="EMBL" id="USW52539.1"/>
    </source>
</evidence>
<protein>
    <submittedName>
        <fullName evidence="2">Uncharacterized protein</fullName>
    </submittedName>
</protein>
<sequence length="189" mass="20825">MVDVDLSENDIASIMTPARSIAMETHDLSHRPFDTKPVDPAPSMPENNPDANSSVLDQAAPPPSHGDLADDPLEHAYVKIAANWGEGLDLALPLRLAPKMKHGYLKRQKFPWPEHFHPLLEELAMLSGLADLETAIVLMEAAMSASEKEACTTWSSIRAEDVRVAIINARELSMDSRAVDQRPRRDTIA</sequence>
<dbReference type="AlphaFoldDB" id="A0A9Q9AQB7"/>
<feature type="region of interest" description="Disordered" evidence="1">
    <location>
        <begin position="30"/>
        <end position="70"/>
    </location>
</feature>
<evidence type="ECO:0000313" key="3">
    <source>
        <dbReference type="Proteomes" id="UP001056384"/>
    </source>
</evidence>
<evidence type="ECO:0000256" key="1">
    <source>
        <dbReference type="SAM" id="MobiDB-lite"/>
    </source>
</evidence>